<evidence type="ECO:0000256" key="2">
    <source>
        <dbReference type="ARBA" id="ARBA00022723"/>
    </source>
</evidence>
<dbReference type="GO" id="GO:0046872">
    <property type="term" value="F:metal ion binding"/>
    <property type="evidence" value="ECO:0007669"/>
    <property type="project" value="UniProtKB-UniRule"/>
</dbReference>
<evidence type="ECO:0000313" key="11">
    <source>
        <dbReference type="EMBL" id="AHK22383.1"/>
    </source>
</evidence>
<dbReference type="Proteomes" id="UP000019450">
    <property type="component" value="Chromosome"/>
</dbReference>
<dbReference type="GO" id="GO:0003677">
    <property type="term" value="F:DNA binding"/>
    <property type="evidence" value="ECO:0007669"/>
    <property type="project" value="UniProtKB-KW"/>
</dbReference>
<evidence type="ECO:0000256" key="3">
    <source>
        <dbReference type="ARBA" id="ARBA00022759"/>
    </source>
</evidence>
<comment type="similarity">
    <text evidence="10">Belongs to the CRISPR-associated endonuclease Cas1 family.</text>
</comment>
<keyword evidence="8 10" id="KW-0464">Manganese</keyword>
<dbReference type="InterPro" id="IPR042206">
    <property type="entry name" value="CRISPR-assoc_Cas1_C"/>
</dbReference>
<dbReference type="InterPro" id="IPR002729">
    <property type="entry name" value="CRISPR-assoc_Cas1"/>
</dbReference>
<gene>
    <name evidence="10 11" type="primary">cas1</name>
    <name evidence="11" type="ORF">X271_00277</name>
</gene>
<dbReference type="Gene3D" id="3.100.10.20">
    <property type="entry name" value="CRISPR-associated endonuclease Cas1, N-terminal domain"/>
    <property type="match status" value="1"/>
</dbReference>
<dbReference type="InterPro" id="IPR050646">
    <property type="entry name" value="Cas1"/>
</dbReference>
<accession>W8GFP4</accession>
<dbReference type="GO" id="GO:0043571">
    <property type="term" value="P:maintenance of CRISPR repeat elements"/>
    <property type="evidence" value="ECO:0007669"/>
    <property type="project" value="UniProtKB-UniRule"/>
</dbReference>
<dbReference type="NCBIfam" id="TIGR03639">
    <property type="entry name" value="cas1_NMENI"/>
    <property type="match status" value="1"/>
</dbReference>
<name>W8GFP4_9MOLU</name>
<dbReference type="PANTHER" id="PTHR34353">
    <property type="entry name" value="CRISPR-ASSOCIATED ENDONUCLEASE CAS1 1"/>
    <property type="match status" value="1"/>
</dbReference>
<dbReference type="KEGG" id="hcr:X271_00277"/>
<feature type="binding site" evidence="10">
    <location>
        <position position="211"/>
    </location>
    <ligand>
        <name>Mn(2+)</name>
        <dbReference type="ChEBI" id="CHEBI:29035"/>
    </ligand>
</feature>
<evidence type="ECO:0000256" key="4">
    <source>
        <dbReference type="ARBA" id="ARBA00022801"/>
    </source>
</evidence>
<dbReference type="EC" id="3.1.-.-" evidence="10"/>
<keyword evidence="6 10" id="KW-0051">Antiviral defense</keyword>
<dbReference type="InterPro" id="IPR019855">
    <property type="entry name" value="CRISPR-assoc_Cas1_NMENI"/>
</dbReference>
<keyword evidence="4 10" id="KW-0378">Hydrolase</keyword>
<evidence type="ECO:0000256" key="9">
    <source>
        <dbReference type="ARBA" id="ARBA00038592"/>
    </source>
</evidence>
<evidence type="ECO:0000256" key="5">
    <source>
        <dbReference type="ARBA" id="ARBA00022842"/>
    </source>
</evidence>
<keyword evidence="7 10" id="KW-0238">DNA-binding</keyword>
<evidence type="ECO:0000313" key="12">
    <source>
        <dbReference type="Proteomes" id="UP000019450"/>
    </source>
</evidence>
<keyword evidence="1 10" id="KW-0540">Nuclease</keyword>
<dbReference type="NCBIfam" id="TIGR00287">
    <property type="entry name" value="cas1"/>
    <property type="match status" value="1"/>
</dbReference>
<evidence type="ECO:0000256" key="6">
    <source>
        <dbReference type="ARBA" id="ARBA00023118"/>
    </source>
</evidence>
<comment type="cofactor">
    <cofactor evidence="10">
        <name>Mg(2+)</name>
        <dbReference type="ChEBI" id="CHEBI:18420"/>
    </cofactor>
    <cofactor evidence="10">
        <name>Mn(2+)</name>
        <dbReference type="ChEBI" id="CHEBI:29035"/>
    </cofactor>
</comment>
<dbReference type="AlphaFoldDB" id="W8GFP4"/>
<keyword evidence="3 10" id="KW-0255">Endonuclease</keyword>
<feature type="binding site" evidence="10">
    <location>
        <position position="226"/>
    </location>
    <ligand>
        <name>Mn(2+)</name>
        <dbReference type="ChEBI" id="CHEBI:29035"/>
    </ligand>
</feature>
<dbReference type="Gene3D" id="1.20.120.920">
    <property type="entry name" value="CRISPR-associated endonuclease Cas1, C-terminal domain"/>
    <property type="match status" value="1"/>
</dbReference>
<reference evidence="11 12" key="1">
    <citation type="journal article" date="2014" name="Genome Biol. Evol.">
        <title>Phylogenomics of "Candidatus Hepatoplasma crinochetorum," a Lineage of Mollicutes Associated with Noninsect Arthropods.</title>
        <authorList>
            <person name="Leclercq S."/>
            <person name="Dittmer J."/>
            <person name="Bouchon D."/>
            <person name="Cordaux R."/>
        </authorList>
    </citation>
    <scope>NUCLEOTIDE SEQUENCE [LARGE SCALE GENOMIC DNA]</scope>
    <source>
        <strain evidence="11 12">Av</strain>
    </source>
</reference>
<dbReference type="GO" id="GO:0004520">
    <property type="term" value="F:DNA endonuclease activity"/>
    <property type="evidence" value="ECO:0007669"/>
    <property type="project" value="InterPro"/>
</dbReference>
<feature type="binding site" evidence="10">
    <location>
        <position position="153"/>
    </location>
    <ligand>
        <name>Mn(2+)</name>
        <dbReference type="ChEBI" id="CHEBI:29035"/>
    </ligand>
</feature>
<dbReference type="GO" id="GO:0051607">
    <property type="term" value="P:defense response to virus"/>
    <property type="evidence" value="ECO:0007669"/>
    <property type="project" value="UniProtKB-UniRule"/>
</dbReference>
<dbReference type="HAMAP" id="MF_01470">
    <property type="entry name" value="Cas1"/>
    <property type="match status" value="1"/>
</dbReference>
<dbReference type="eggNOG" id="COG1518">
    <property type="taxonomic scope" value="Bacteria"/>
</dbReference>
<evidence type="ECO:0000256" key="1">
    <source>
        <dbReference type="ARBA" id="ARBA00022722"/>
    </source>
</evidence>
<evidence type="ECO:0000256" key="7">
    <source>
        <dbReference type="ARBA" id="ARBA00023125"/>
    </source>
</evidence>
<proteinExistence type="inferred from homology"/>
<dbReference type="PANTHER" id="PTHR34353:SF2">
    <property type="entry name" value="CRISPR-ASSOCIATED ENDONUCLEASE CAS1 1"/>
    <property type="match status" value="1"/>
</dbReference>
<sequence length="319" mass="37415">MSWRTIYIKNDQNMRVENNSLIVTGDQEKLKFYIKDIDTIIIDNTRTNISIPAIIELNKENIPIIINNRSHDPSSLILNLSGHHNPLKNFNMQLELSLRDKQRVWKQIIVQKIINQKNLLTDLKNKINLSKDDLEKMKIYLKKVNQGDTKNMEAVAAKFYFKKLFGIYHYFVRRDDNPINGALNYGYKILASRISSSIVKFGLNPAIGFKHKDQLNYFNLTYDLIEPFRPLIDWIVYENNELIQNDHLELIIRIRLIKVLSLEVIIDGKVTKVRHAIDIMVKSIISFLENKKENLLLPELHLPLNLREKEKNELQGIPF</sequence>
<protein>
    <recommendedName>
        <fullName evidence="10">CRISPR-associated endonuclease Cas1</fullName>
        <ecNumber evidence="10">3.1.-.-</ecNumber>
    </recommendedName>
</protein>
<dbReference type="InterPro" id="IPR042211">
    <property type="entry name" value="CRISPR-assoc_Cas1_N"/>
</dbReference>
<comment type="function">
    <text evidence="10">CRISPR (clustered regularly interspaced short palindromic repeat), is an adaptive immune system that provides protection against mobile genetic elements (viruses, transposable elements and conjugative plasmids). CRISPR clusters contain spacers, sequences complementary to antecedent mobile elements, and target invading nucleic acids. CRISPR clusters are transcribed and processed into CRISPR RNA (crRNA). Acts as a dsDNA endonuclease. Involved in the integration of spacer DNA into the CRISPR cassette.</text>
</comment>
<dbReference type="STRING" id="1427984.X271_00277"/>
<dbReference type="HOGENOM" id="CLU_055263_1_0_14"/>
<evidence type="ECO:0000256" key="10">
    <source>
        <dbReference type="HAMAP-Rule" id="MF_01470"/>
    </source>
</evidence>
<keyword evidence="2 10" id="KW-0479">Metal-binding</keyword>
<evidence type="ECO:0000256" key="8">
    <source>
        <dbReference type="ARBA" id="ARBA00023211"/>
    </source>
</evidence>
<keyword evidence="12" id="KW-1185">Reference proteome</keyword>
<keyword evidence="5 10" id="KW-0460">Magnesium</keyword>
<organism evidence="11 12">
    <name type="scientific">Candidatus Hepatoplasma crinochetorum Av</name>
    <dbReference type="NCBI Taxonomy" id="1427984"/>
    <lineage>
        <taxon>Bacteria</taxon>
        <taxon>Bacillati</taxon>
        <taxon>Mycoplasmatota</taxon>
        <taxon>Mollicutes</taxon>
        <taxon>Candidatus Hepatoplasmataceae</taxon>
        <taxon>Candidatus Hepatoplasma</taxon>
    </lineage>
</organism>
<comment type="subunit">
    <text evidence="9 10">Homodimer, forms a heterotetramer with a Cas2 homodimer.</text>
</comment>
<dbReference type="GO" id="GO:0016787">
    <property type="term" value="F:hydrolase activity"/>
    <property type="evidence" value="ECO:0007669"/>
    <property type="project" value="UniProtKB-KW"/>
</dbReference>
<dbReference type="EMBL" id="CP006932">
    <property type="protein sequence ID" value="AHK22383.1"/>
    <property type="molecule type" value="Genomic_DNA"/>
</dbReference>
<dbReference type="Pfam" id="PF01867">
    <property type="entry name" value="Cas_Cas1"/>
    <property type="match status" value="1"/>
</dbReference>